<feature type="domain" description="CMP/dCMP-type deaminase" evidence="12">
    <location>
        <begin position="3"/>
        <end position="131"/>
    </location>
</feature>
<evidence type="ECO:0000256" key="2">
    <source>
        <dbReference type="ARBA" id="ARBA00004882"/>
    </source>
</evidence>
<comment type="caution">
    <text evidence="13">The sequence shown here is derived from an EMBL/GenBank/DDBJ whole genome shotgun (WGS) entry which is preliminary data.</text>
</comment>
<gene>
    <name evidence="13" type="primary">ribD</name>
    <name evidence="13" type="ORF">DLM78_10020</name>
</gene>
<dbReference type="GO" id="GO:0008703">
    <property type="term" value="F:5-amino-6-(5-phosphoribosylamino)uracil reductase activity"/>
    <property type="evidence" value="ECO:0007669"/>
    <property type="project" value="UniProtKB-EC"/>
</dbReference>
<evidence type="ECO:0000256" key="9">
    <source>
        <dbReference type="ARBA" id="ARBA00022857"/>
    </source>
</evidence>
<evidence type="ECO:0000313" key="13">
    <source>
        <dbReference type="EMBL" id="RHX86186.1"/>
    </source>
</evidence>
<dbReference type="InterPro" id="IPR004794">
    <property type="entry name" value="Eubact_RibD"/>
</dbReference>
<dbReference type="EC" id="3.5.4.26" evidence="6"/>
<reference evidence="14" key="1">
    <citation type="submission" date="2018-05" db="EMBL/GenBank/DDBJ databases">
        <title>Leptospira yasudae sp. nov. and Leptospira stimsonii sp. nov., two pathogenic species of the genus Leptospira isolated from environmental sources.</title>
        <authorList>
            <person name="Casanovas-Massana A."/>
            <person name="Hamond C."/>
            <person name="Santos L.A."/>
            <person name="Hacker K.P."/>
            <person name="Balassiano I."/>
            <person name="Medeiros M.A."/>
            <person name="Reis M.G."/>
            <person name="Ko A.I."/>
            <person name="Wunder E.A."/>
        </authorList>
    </citation>
    <scope>NUCLEOTIDE SEQUENCE [LARGE SCALE GENOMIC DNA]</scope>
    <source>
        <strain evidence="14">AMB6-RJ</strain>
    </source>
</reference>
<evidence type="ECO:0000256" key="10">
    <source>
        <dbReference type="ARBA" id="ARBA00023002"/>
    </source>
</evidence>
<dbReference type="PANTHER" id="PTHR38011:SF7">
    <property type="entry name" value="2,5-DIAMINO-6-RIBOSYLAMINO-4(3H)-PYRIMIDINONE 5'-PHOSPHATE REDUCTASE"/>
    <property type="match status" value="1"/>
</dbReference>
<dbReference type="Gene3D" id="3.40.430.10">
    <property type="entry name" value="Dihydrofolate Reductase, subunit A"/>
    <property type="match status" value="1"/>
</dbReference>
<dbReference type="UniPathway" id="UPA00275">
    <property type="reaction ID" value="UER00401"/>
</dbReference>
<comment type="pathway">
    <text evidence="3">Cofactor biosynthesis; riboflavin biosynthesis; 5-amino-6-(D-ribitylamino)uracil from GTP: step 3/4.</text>
</comment>
<dbReference type="RefSeq" id="WP_118981786.1">
    <property type="nucleotide sequence ID" value="NZ_QHCS01000002.1"/>
</dbReference>
<evidence type="ECO:0000256" key="11">
    <source>
        <dbReference type="ARBA" id="ARBA00023268"/>
    </source>
</evidence>
<evidence type="ECO:0000259" key="12">
    <source>
        <dbReference type="PROSITE" id="PS51747"/>
    </source>
</evidence>
<dbReference type="InterPro" id="IPR024072">
    <property type="entry name" value="DHFR-like_dom_sf"/>
</dbReference>
<evidence type="ECO:0000256" key="8">
    <source>
        <dbReference type="ARBA" id="ARBA00019930"/>
    </source>
</evidence>
<evidence type="ECO:0000256" key="6">
    <source>
        <dbReference type="ARBA" id="ARBA00012766"/>
    </source>
</evidence>
<dbReference type="EMBL" id="QHCS01000002">
    <property type="protein sequence ID" value="RHX86186.1"/>
    <property type="molecule type" value="Genomic_DNA"/>
</dbReference>
<dbReference type="Pfam" id="PF01872">
    <property type="entry name" value="RibD_C"/>
    <property type="match status" value="1"/>
</dbReference>
<protein>
    <recommendedName>
        <fullName evidence="8">Riboflavin biosynthesis protein RibD</fullName>
        <ecNumber evidence="7">1.1.1.193</ecNumber>
        <ecNumber evidence="6">3.5.4.26</ecNumber>
    </recommendedName>
</protein>
<proteinExistence type="inferred from homology"/>
<dbReference type="InterPro" id="IPR002125">
    <property type="entry name" value="CMP_dCMP_dom"/>
</dbReference>
<dbReference type="SUPFAM" id="SSF53597">
    <property type="entry name" value="Dihydrofolate reductase-like"/>
    <property type="match status" value="1"/>
</dbReference>
<evidence type="ECO:0000256" key="5">
    <source>
        <dbReference type="ARBA" id="ARBA00007417"/>
    </source>
</evidence>
<name>A0A8B3CPT8_9LEPT</name>
<comment type="similarity">
    <text evidence="5">In the C-terminal section; belongs to the HTP reductase family.</text>
</comment>
<dbReference type="NCBIfam" id="TIGR00326">
    <property type="entry name" value="eubact_ribD"/>
    <property type="match status" value="1"/>
</dbReference>
<keyword evidence="11" id="KW-0511">Multifunctional enzyme</keyword>
<evidence type="ECO:0000256" key="3">
    <source>
        <dbReference type="ARBA" id="ARBA00004910"/>
    </source>
</evidence>
<evidence type="ECO:0000256" key="1">
    <source>
        <dbReference type="ARBA" id="ARBA00002151"/>
    </source>
</evidence>
<comment type="function">
    <text evidence="1">Converts 2,5-diamino-6-(ribosylamino)-4(3h)-pyrimidinone 5'-phosphate into 5-amino-6-(ribosylamino)-2,4(1h,3h)-pyrimidinedione 5'-phosphate.</text>
</comment>
<dbReference type="EC" id="1.1.1.193" evidence="7"/>
<comment type="similarity">
    <text evidence="4">In the N-terminal section; belongs to the cytidine and deoxycytidylate deaminase family.</text>
</comment>
<dbReference type="GO" id="GO:0008835">
    <property type="term" value="F:diaminohydroxyphosphoribosylaminopyrimidine deaminase activity"/>
    <property type="evidence" value="ECO:0007669"/>
    <property type="project" value="UniProtKB-EC"/>
</dbReference>
<dbReference type="Gene3D" id="3.40.140.10">
    <property type="entry name" value="Cytidine Deaminase, domain 2"/>
    <property type="match status" value="1"/>
</dbReference>
<evidence type="ECO:0000313" key="14">
    <source>
        <dbReference type="Proteomes" id="UP000266669"/>
    </source>
</evidence>
<dbReference type="CDD" id="cd01284">
    <property type="entry name" value="Riboflavin_deaminase-reductase"/>
    <property type="match status" value="1"/>
</dbReference>
<dbReference type="PANTHER" id="PTHR38011">
    <property type="entry name" value="DIHYDROFOLATE REDUCTASE FAMILY PROTEIN (AFU_ORTHOLOGUE AFUA_8G06820)"/>
    <property type="match status" value="1"/>
</dbReference>
<dbReference type="GO" id="GO:0009231">
    <property type="term" value="P:riboflavin biosynthetic process"/>
    <property type="evidence" value="ECO:0007669"/>
    <property type="project" value="UniProtKB-UniPathway"/>
</dbReference>
<dbReference type="Pfam" id="PF00383">
    <property type="entry name" value="dCMP_cyt_deam_1"/>
    <property type="match status" value="1"/>
</dbReference>
<dbReference type="Proteomes" id="UP000266669">
    <property type="component" value="Unassembled WGS sequence"/>
</dbReference>
<sequence>MSLLPESFREELRKLAFLSTGESSPNPPVSCLITNVENTKIFAQGRTSPTGGPHAERNAYSEFLKNGYSDTPHNVWVTLEPCSHHGKTPPCLDLILEYKPKTVYYGWKDPNPLVKAENGLEECRRQGIRVVQDPDMQRIAEESLFGFSSRIETQNPSIIIKTAVSKEGFFASKDKSRTQLSGKQSSYYTSLLRAKCDAVLVGPGTLFHDNPGLDFRFSKLGSTESKKNLTKEFPKTEGILPEDVAENRAGASALIRNVLKYGIDTDIQRIHSVFENAYQPYRVFIIFEEKNITEEFLEKQKRINQRLGSRKCVFFIKKDSRIGLDTREELRSLSESELFSVDSNFLAEEVLKILAQIGVNLLLVEGGNLIYEKFQSKMKTNDAILKIQTTVSIPDGIKPKINTEGSTLLWKAKLEEDLWEVHRCLQDL</sequence>
<dbReference type="InterPro" id="IPR016193">
    <property type="entry name" value="Cytidine_deaminase-like"/>
</dbReference>
<evidence type="ECO:0000256" key="4">
    <source>
        <dbReference type="ARBA" id="ARBA00005259"/>
    </source>
</evidence>
<dbReference type="InterPro" id="IPR050765">
    <property type="entry name" value="Riboflavin_Biosynth_HTPR"/>
</dbReference>
<keyword evidence="10" id="KW-0560">Oxidoreductase</keyword>
<keyword evidence="9" id="KW-0521">NADP</keyword>
<dbReference type="PROSITE" id="PS51747">
    <property type="entry name" value="CYT_DCMP_DEAMINASES_2"/>
    <property type="match status" value="1"/>
</dbReference>
<dbReference type="AlphaFoldDB" id="A0A8B3CPT8"/>
<comment type="pathway">
    <text evidence="2">Cofactor biosynthesis; riboflavin biosynthesis; 5-amino-6-(D-ribitylamino)uracil from GTP: step 2/4.</text>
</comment>
<dbReference type="SUPFAM" id="SSF53927">
    <property type="entry name" value="Cytidine deaminase-like"/>
    <property type="match status" value="1"/>
</dbReference>
<organism evidence="13 14">
    <name type="scientific">Leptospira stimsonii</name>
    <dbReference type="NCBI Taxonomy" id="2202203"/>
    <lineage>
        <taxon>Bacteria</taxon>
        <taxon>Pseudomonadati</taxon>
        <taxon>Spirochaetota</taxon>
        <taxon>Spirochaetia</taxon>
        <taxon>Leptospirales</taxon>
        <taxon>Leptospiraceae</taxon>
        <taxon>Leptospira</taxon>
    </lineage>
</organism>
<dbReference type="InterPro" id="IPR002734">
    <property type="entry name" value="RibDG_C"/>
</dbReference>
<evidence type="ECO:0000256" key="7">
    <source>
        <dbReference type="ARBA" id="ARBA00013173"/>
    </source>
</evidence>
<accession>A0A8B3CPT8</accession>